<evidence type="ECO:0000256" key="2">
    <source>
        <dbReference type="PROSITE-ProRule" id="PRU00708"/>
    </source>
</evidence>
<feature type="repeat" description="PPR" evidence="2">
    <location>
        <begin position="711"/>
        <end position="745"/>
    </location>
</feature>
<dbReference type="InterPro" id="IPR046960">
    <property type="entry name" value="PPR_At4g14850-like_plant"/>
</dbReference>
<dbReference type="FunFam" id="1.25.40.10:FF:000031">
    <property type="entry name" value="Pentatricopeptide repeat-containing protein mitochondrial"/>
    <property type="match status" value="1"/>
</dbReference>
<comment type="caution">
    <text evidence="3">The sequence shown here is derived from an EMBL/GenBank/DDBJ whole genome shotgun (WGS) entry which is preliminary data.</text>
</comment>
<sequence>MCQQWKPWRSIVIRHANSGEPRMALAVYHSALRIDSACLDGRTVVALLNSCAKLKDLENGVHVHASADRIGLLQTDVYVATALVDMYCKCKVLNNARAVFDQLLPRNIASWNALIAGFSEHGLYHLALTSYKQMELEGFPPNCITCVCILRVCGNMWDVEMGYRIHAEIEQKGFLLTNQFVGSALVDMYLKCKLFASAQYVFDNLLVRDVVTWTTMLQGYVTYGEGKAAVECLERMHHEAICPNEFTFVCSLKVFKMTGDTQKARMLHAQIEQMKILDKNIYVGSILLGIYADFGFFSEAIKVFRRLPVHDVVSWTALIAGFVEHGLAEEALKCLDQMQAEGVAPDSRTFSYGLKACSLTKAINVGTYIHTEIERKGLLEADMTIGNMLVDMYFKCGSLGKTKEVFNKCLIKDAVSWNLLMASYHEHEESEQVLQCYKQMLLEGIFPDDVSIILSLKVCGILQNIFVGLQLHCKIERNDYMGTNLCIGTALLDMYVKCGLLAKALEMFDKLPVRDVVSWNSLISGHVSHSCDGEALMFFKQMQLEGVCPDDVTLISILKACGQCENICMGMHIHAEIERQNVLEQSPAVMGALFNMYAKNGLLVKAQELFLVHKDVYISGLIDQETEDALQFSEQVQFEGFLPLSTTVGSYPISLTRSELINNSSLIKASLQKVEMADGGHNCYSISDYWDMRCLVFPEVQQTSDNLPIKNTSLWNDLIAACAEGRDGKLCLQFLDLMQMEGLLPDENTLIFGLQACGHARTIARGYEIHAEIEKRGLQGDVYVSSSLIDMYMKCGFLSTAKAIFRKLQIRDVVCWNVLMAGYLEHDCSKEVSNLMLDMQIQKEVPSVPTFLFSLKACGDMGAIDMIMEMHDAIVKKGLFENNFFIANSLIDGYSKCGVLSTAKQIFDSVSVRDIASWNSLISGYNQHGDSEKVFDVFNHMLKEGTRPDEVTFVIVLNACSRACFVDRIEKCYNAMIGCHGVGPTYEHYSCLIDLFGRAGHVDKAISLMRRMPSDQELVAWHSLLCACKDSENLKGGRVAFEHAMKLDKGDAVSYVLMSHLYAKLGVSRIPTAEVSLRDSHQSHVI</sequence>
<dbReference type="PANTHER" id="PTHR47926:SF382">
    <property type="entry name" value="PENTACOTRIPEPTIDE-REPEAT REGION OF PRORP DOMAIN-CONTAINING PROTEIN"/>
    <property type="match status" value="1"/>
</dbReference>
<evidence type="ECO:0000313" key="4">
    <source>
        <dbReference type="Proteomes" id="UP000825935"/>
    </source>
</evidence>
<dbReference type="Pfam" id="PF13041">
    <property type="entry name" value="PPR_2"/>
    <property type="match status" value="5"/>
</dbReference>
<gene>
    <name evidence="3" type="ORF">KP509_23G048800</name>
</gene>
<dbReference type="NCBIfam" id="TIGR00756">
    <property type="entry name" value="PPR"/>
    <property type="match status" value="6"/>
</dbReference>
<reference evidence="3 4" key="1">
    <citation type="submission" date="2021-08" db="EMBL/GenBank/DDBJ databases">
        <title>WGS assembly of Ceratopteris richardii.</title>
        <authorList>
            <person name="Marchant D.B."/>
            <person name="Chen G."/>
            <person name="Jenkins J."/>
            <person name="Shu S."/>
            <person name="Leebens-Mack J."/>
            <person name="Grimwood J."/>
            <person name="Schmutz J."/>
            <person name="Soltis P."/>
            <person name="Soltis D."/>
            <person name="Chen Z.-H."/>
        </authorList>
    </citation>
    <scope>NUCLEOTIDE SEQUENCE [LARGE SCALE GENOMIC DNA]</scope>
    <source>
        <strain evidence="3">Whitten #5841</strain>
        <tissue evidence="3">Leaf</tissue>
    </source>
</reference>
<dbReference type="Pfam" id="PF01535">
    <property type="entry name" value="PPR"/>
    <property type="match status" value="8"/>
</dbReference>
<dbReference type="FunFam" id="1.25.40.10:FF:000344">
    <property type="entry name" value="Pentatricopeptide repeat-containing protein"/>
    <property type="match status" value="1"/>
</dbReference>
<evidence type="ECO:0000256" key="1">
    <source>
        <dbReference type="ARBA" id="ARBA00022737"/>
    </source>
</evidence>
<organism evidence="3 4">
    <name type="scientific">Ceratopteris richardii</name>
    <name type="common">Triangle waterfern</name>
    <dbReference type="NCBI Taxonomy" id="49495"/>
    <lineage>
        <taxon>Eukaryota</taxon>
        <taxon>Viridiplantae</taxon>
        <taxon>Streptophyta</taxon>
        <taxon>Embryophyta</taxon>
        <taxon>Tracheophyta</taxon>
        <taxon>Polypodiopsida</taxon>
        <taxon>Polypodiidae</taxon>
        <taxon>Polypodiales</taxon>
        <taxon>Pteridineae</taxon>
        <taxon>Pteridaceae</taxon>
        <taxon>Parkerioideae</taxon>
        <taxon>Ceratopteris</taxon>
    </lineage>
</organism>
<dbReference type="PANTHER" id="PTHR47926">
    <property type="entry name" value="PENTATRICOPEPTIDE REPEAT-CONTAINING PROTEIN"/>
    <property type="match status" value="1"/>
</dbReference>
<dbReference type="OrthoDB" id="185373at2759"/>
<evidence type="ECO:0000313" key="3">
    <source>
        <dbReference type="EMBL" id="KAH7301931.1"/>
    </source>
</evidence>
<dbReference type="InterPro" id="IPR002885">
    <property type="entry name" value="PPR_rpt"/>
</dbReference>
<dbReference type="GO" id="GO:0048731">
    <property type="term" value="P:system development"/>
    <property type="evidence" value="ECO:0007669"/>
    <property type="project" value="UniProtKB-ARBA"/>
</dbReference>
<dbReference type="InterPro" id="IPR011990">
    <property type="entry name" value="TPR-like_helical_dom_sf"/>
</dbReference>
<dbReference type="Proteomes" id="UP000825935">
    <property type="component" value="Chromosome 23"/>
</dbReference>
<proteinExistence type="predicted"/>
<evidence type="ECO:0008006" key="5">
    <source>
        <dbReference type="Google" id="ProtNLM"/>
    </source>
</evidence>
<keyword evidence="1" id="KW-0677">Repeat</keyword>
<feature type="repeat" description="PPR" evidence="2">
    <location>
        <begin position="209"/>
        <end position="243"/>
    </location>
</feature>
<dbReference type="FunFam" id="1.25.40.10:FF:000158">
    <property type="entry name" value="pentatricopeptide repeat-containing protein At2g33680"/>
    <property type="match status" value="1"/>
</dbReference>
<feature type="repeat" description="PPR" evidence="2">
    <location>
        <begin position="311"/>
        <end position="345"/>
    </location>
</feature>
<protein>
    <recommendedName>
        <fullName evidence="5">Pentatricopeptide repeat-containing protein</fullName>
    </recommendedName>
</protein>
<dbReference type="EMBL" id="CM035428">
    <property type="protein sequence ID" value="KAH7301931.1"/>
    <property type="molecule type" value="Genomic_DNA"/>
</dbReference>
<accession>A0A8T2S1E7</accession>
<name>A0A8T2S1E7_CERRI</name>
<dbReference type="Gene3D" id="1.25.40.10">
    <property type="entry name" value="Tetratricopeptide repeat domain"/>
    <property type="match status" value="7"/>
</dbReference>
<dbReference type="AlphaFoldDB" id="A0A8T2S1E7"/>
<feature type="repeat" description="PPR" evidence="2">
    <location>
        <begin position="515"/>
        <end position="549"/>
    </location>
</feature>
<feature type="repeat" description="PPR" evidence="2">
    <location>
        <begin position="413"/>
        <end position="447"/>
    </location>
</feature>
<dbReference type="GO" id="GO:0009451">
    <property type="term" value="P:RNA modification"/>
    <property type="evidence" value="ECO:0007669"/>
    <property type="project" value="InterPro"/>
</dbReference>
<dbReference type="GO" id="GO:0003723">
    <property type="term" value="F:RNA binding"/>
    <property type="evidence" value="ECO:0007669"/>
    <property type="project" value="InterPro"/>
</dbReference>
<dbReference type="PROSITE" id="PS51375">
    <property type="entry name" value="PPR"/>
    <property type="match status" value="7"/>
</dbReference>
<feature type="repeat" description="PPR" evidence="2">
    <location>
        <begin position="107"/>
        <end position="141"/>
    </location>
</feature>
<feature type="repeat" description="PPR" evidence="2">
    <location>
        <begin position="914"/>
        <end position="948"/>
    </location>
</feature>
<keyword evidence="4" id="KW-1185">Reference proteome</keyword>